<dbReference type="EMBL" id="BMGI01000003">
    <property type="protein sequence ID" value="GGD35265.1"/>
    <property type="molecule type" value="Genomic_DNA"/>
</dbReference>
<dbReference type="SUPFAM" id="SSF52467">
    <property type="entry name" value="DHS-like NAD/FAD-binding domain"/>
    <property type="match status" value="1"/>
</dbReference>
<evidence type="ECO:0000313" key="2">
    <source>
        <dbReference type="Proteomes" id="UP000617355"/>
    </source>
</evidence>
<dbReference type="Proteomes" id="UP000617355">
    <property type="component" value="Unassembled WGS sequence"/>
</dbReference>
<evidence type="ECO:0008006" key="3">
    <source>
        <dbReference type="Google" id="ProtNLM"/>
    </source>
</evidence>
<dbReference type="RefSeq" id="WP_188527429.1">
    <property type="nucleotide sequence ID" value="NZ_BMGI01000003.1"/>
</dbReference>
<organism evidence="1 2">
    <name type="scientific">Sinisalibacter lacisalsi</name>
    <dbReference type="NCBI Taxonomy" id="1526570"/>
    <lineage>
        <taxon>Bacteria</taxon>
        <taxon>Pseudomonadati</taxon>
        <taxon>Pseudomonadota</taxon>
        <taxon>Alphaproteobacteria</taxon>
        <taxon>Rhodobacterales</taxon>
        <taxon>Roseobacteraceae</taxon>
        <taxon>Sinisalibacter</taxon>
    </lineage>
</organism>
<dbReference type="InterPro" id="IPR029035">
    <property type="entry name" value="DHS-like_NAD/FAD-binding_dom"/>
</dbReference>
<reference evidence="2" key="1">
    <citation type="journal article" date="2019" name="Int. J. Syst. Evol. Microbiol.">
        <title>The Global Catalogue of Microorganisms (GCM) 10K type strain sequencing project: providing services to taxonomists for standard genome sequencing and annotation.</title>
        <authorList>
            <consortium name="The Broad Institute Genomics Platform"/>
            <consortium name="The Broad Institute Genome Sequencing Center for Infectious Disease"/>
            <person name="Wu L."/>
            <person name="Ma J."/>
        </authorList>
    </citation>
    <scope>NUCLEOTIDE SEQUENCE [LARGE SCALE GENOMIC DNA]</scope>
    <source>
        <strain evidence="2">CGMCC 1.12922</strain>
    </source>
</reference>
<protein>
    <recommendedName>
        <fullName evidence="3">SIR2-like domain-containing protein</fullName>
    </recommendedName>
</protein>
<accession>A0ABQ1QMB1</accession>
<gene>
    <name evidence="1" type="ORF">GCM10011358_19030</name>
</gene>
<evidence type="ECO:0000313" key="1">
    <source>
        <dbReference type="EMBL" id="GGD35265.1"/>
    </source>
</evidence>
<proteinExistence type="predicted"/>
<name>A0ABQ1QMB1_9RHOB</name>
<dbReference type="Pfam" id="PF13289">
    <property type="entry name" value="SIR2_2"/>
    <property type="match status" value="1"/>
</dbReference>
<keyword evidence="2" id="KW-1185">Reference proteome</keyword>
<sequence length="349" mass="39490">MAQTIILTEEKSEIVKLLEAHVQSGNLNFLFGSGASMPAINVAKNIEKEINDLLAKGEDAQADKKALEFLEELEDVNNDVVANITGGAIEDVLTNYTTFLEAVDQLVFERKNLLLPRQANIFTTNYDFFFEQAASDLPTVVLNDGFDRTSAAIDGFPFSPEKYFDRTFRSGNVYDRQAEVPSINLIKIHGSLSWARGEGEYIRYSLREHKALSDEERDDPEKVRTALTQRAIILPNVRKFESTVLDRVYFDLLRLYSNSLDKENALLFTFGFSFADEHILDVTRRALRNPTAKLIIFSYSEEAAVSFAEKFKQQRNVLVISPAKGANIDFPEMNSLFQGIAPLKRQSYE</sequence>
<comment type="caution">
    <text evidence="1">The sequence shown here is derived from an EMBL/GenBank/DDBJ whole genome shotgun (WGS) entry which is preliminary data.</text>
</comment>